<comment type="function">
    <text evidence="10">Plays a role in peptidoglycan recycling by cleaving the terminal beta-1,4-linked N-acetylglucosamine (GlcNAc) from peptide-linked peptidoglycan fragments, giving rise to free GlcNAc, anhydro-N-acetylmuramic acid and anhydro-N-acetylmuramic acid-linked peptides.</text>
</comment>
<feature type="active site" description="Proton donor/acceptor" evidence="10">
    <location>
        <position position="189"/>
    </location>
</feature>
<keyword evidence="2 10" id="KW-0963">Cytoplasm</keyword>
<keyword evidence="5 10" id="KW-0133">Cell shape</keyword>
<evidence type="ECO:0000313" key="13">
    <source>
        <dbReference type="Proteomes" id="UP001065322"/>
    </source>
</evidence>
<dbReference type="GO" id="GO:0004563">
    <property type="term" value="F:beta-N-acetylhexosaminidase activity"/>
    <property type="evidence" value="ECO:0007669"/>
    <property type="project" value="UniProtKB-EC"/>
</dbReference>
<dbReference type="InterPro" id="IPR022956">
    <property type="entry name" value="Beta_hexosaminidase_bac"/>
</dbReference>
<evidence type="ECO:0000313" key="12">
    <source>
        <dbReference type="EMBL" id="UXD87845.1"/>
    </source>
</evidence>
<dbReference type="HAMAP" id="MF_00364">
    <property type="entry name" value="NagZ"/>
    <property type="match status" value="1"/>
</dbReference>
<evidence type="ECO:0000256" key="5">
    <source>
        <dbReference type="ARBA" id="ARBA00022960"/>
    </source>
</evidence>
<name>A0ABY6AB89_9GAMM</name>
<gene>
    <name evidence="10 12" type="primary">nagZ</name>
    <name evidence="12" type="ORF">HUF19_10525</name>
</gene>
<keyword evidence="7 10" id="KW-0326">Glycosidase</keyword>
<dbReference type="InterPro" id="IPR017853">
    <property type="entry name" value="GH"/>
</dbReference>
<feature type="binding site" evidence="10">
    <location>
        <position position="80"/>
    </location>
    <ligand>
        <name>substrate</name>
    </ligand>
</feature>
<accession>A0ABY6AB89</accession>
<dbReference type="PANTHER" id="PTHR30480">
    <property type="entry name" value="BETA-HEXOSAMINIDASE-RELATED"/>
    <property type="match status" value="1"/>
</dbReference>
<dbReference type="InterPro" id="IPR001764">
    <property type="entry name" value="Glyco_hydro_3_N"/>
</dbReference>
<dbReference type="PROSITE" id="PS00775">
    <property type="entry name" value="GLYCOSYL_HYDROL_F3"/>
    <property type="match status" value="1"/>
</dbReference>
<sequence>MPQSVIQNLNQRIGVVADIEGTELTAADREFLLQPEICGLIFFARNYQSPQQLKALTGDILSLRPDLLLCVDQEGGRVQRFREGFTRLPPMLALEKEYQHNSTEALTLAHELGWLMAAELRQQGVHLSFAPVLDIETDVSQVIGDRAFAHDAATVIALASAFVRGMNEAGMLAVGKHFPGHGAIAADSHLALPVDTRSRIELNNDIEPFHVLMSMGLLSGIMPAHVIYPAVDSDNTAGFSAHWLQNILRTELQFNGVIFSDDLSMAGAASVGSYAERAGCAMRAGANALLVCNDRPAAQQVILTVREQLQQPGWQTLSLTGLQGTSEELQGSVGGLQGAAGDISENMLAERRSAILLQLEKLR</sequence>
<evidence type="ECO:0000256" key="1">
    <source>
        <dbReference type="ARBA" id="ARBA00001231"/>
    </source>
</evidence>
<proteinExistence type="inferred from homology"/>
<reference evidence="13" key="1">
    <citation type="submission" date="2020-06" db="EMBL/GenBank/DDBJ databases">
        <title>Thalassolituus marinus alknpb1M-1, a hydrocarbon-degrading bacterium isolated from the deep-sea overlying water using an in-situ strategy from the South China Sea basin.</title>
        <authorList>
            <person name="Dong C."/>
            <person name="Chen Y."/>
            <person name="Shao Z."/>
        </authorList>
    </citation>
    <scope>NUCLEOTIDE SEQUENCE [LARGE SCALE GENOMIC DNA]</scope>
    <source>
        <strain evidence="13">alknpb1M-1</strain>
    </source>
</reference>
<comment type="similarity">
    <text evidence="10">Belongs to the glycosyl hydrolase 3 family. NagZ subfamily.</text>
</comment>
<protein>
    <recommendedName>
        <fullName evidence="10">Beta-hexosaminidase</fullName>
        <ecNumber evidence="10">3.2.1.52</ecNumber>
    </recommendedName>
    <alternativeName>
        <fullName evidence="10">Beta-N-acetylhexosaminidase</fullName>
    </alternativeName>
    <alternativeName>
        <fullName evidence="10">N-acetyl-beta-glucosaminidase</fullName>
    </alternativeName>
</protein>
<evidence type="ECO:0000256" key="9">
    <source>
        <dbReference type="ARBA" id="ARBA00023316"/>
    </source>
</evidence>
<evidence type="ECO:0000256" key="2">
    <source>
        <dbReference type="ARBA" id="ARBA00022490"/>
    </source>
</evidence>
<keyword evidence="13" id="KW-1185">Reference proteome</keyword>
<evidence type="ECO:0000256" key="7">
    <source>
        <dbReference type="ARBA" id="ARBA00023295"/>
    </source>
</evidence>
<evidence type="ECO:0000256" key="4">
    <source>
        <dbReference type="ARBA" id="ARBA00022801"/>
    </source>
</evidence>
<feature type="site" description="Important for catalytic activity" evidence="10">
    <location>
        <position position="187"/>
    </location>
</feature>
<keyword evidence="4 10" id="KW-0378">Hydrolase</keyword>
<keyword evidence="6 10" id="KW-0573">Peptidoglycan synthesis</keyword>
<dbReference type="Gene3D" id="3.20.20.300">
    <property type="entry name" value="Glycoside hydrolase, family 3, N-terminal domain"/>
    <property type="match status" value="1"/>
</dbReference>
<dbReference type="RefSeq" id="WP_260996621.1">
    <property type="nucleotide sequence ID" value="NZ_CP054475.1"/>
</dbReference>
<evidence type="ECO:0000256" key="8">
    <source>
        <dbReference type="ARBA" id="ARBA00023306"/>
    </source>
</evidence>
<comment type="subcellular location">
    <subcellularLocation>
        <location evidence="10">Cytoplasm</location>
    </subcellularLocation>
</comment>
<feature type="binding site" evidence="10">
    <location>
        <position position="146"/>
    </location>
    <ligand>
        <name>substrate</name>
    </ligand>
</feature>
<keyword evidence="9 10" id="KW-0961">Cell wall biogenesis/degradation</keyword>
<dbReference type="InterPro" id="IPR050226">
    <property type="entry name" value="NagZ_Beta-hexosaminidase"/>
</dbReference>
<dbReference type="InterPro" id="IPR019800">
    <property type="entry name" value="Glyco_hydro_3_AS"/>
</dbReference>
<feature type="binding site" evidence="10">
    <location>
        <position position="72"/>
    </location>
    <ligand>
        <name>substrate</name>
    </ligand>
</feature>
<comment type="pathway">
    <text evidence="10">Cell wall biogenesis; peptidoglycan recycling.</text>
</comment>
<organism evidence="12 13">
    <name type="scientific">Thalassolituus hydrocarboniclasticus</name>
    <dbReference type="NCBI Taxonomy" id="2742796"/>
    <lineage>
        <taxon>Bacteria</taxon>
        <taxon>Pseudomonadati</taxon>
        <taxon>Pseudomonadota</taxon>
        <taxon>Gammaproteobacteria</taxon>
        <taxon>Oceanospirillales</taxon>
        <taxon>Oceanospirillaceae</taxon>
        <taxon>Thalassolituus</taxon>
    </lineage>
</organism>
<dbReference type="Pfam" id="PF00933">
    <property type="entry name" value="Glyco_hydro_3"/>
    <property type="match status" value="1"/>
</dbReference>
<dbReference type="SUPFAM" id="SSF51445">
    <property type="entry name" value="(Trans)glycosidases"/>
    <property type="match status" value="1"/>
</dbReference>
<evidence type="ECO:0000256" key="10">
    <source>
        <dbReference type="HAMAP-Rule" id="MF_00364"/>
    </source>
</evidence>
<keyword evidence="8 10" id="KW-0131">Cell cycle</keyword>
<evidence type="ECO:0000256" key="6">
    <source>
        <dbReference type="ARBA" id="ARBA00022984"/>
    </source>
</evidence>
<evidence type="ECO:0000256" key="3">
    <source>
        <dbReference type="ARBA" id="ARBA00022618"/>
    </source>
</evidence>
<evidence type="ECO:0000259" key="11">
    <source>
        <dbReference type="Pfam" id="PF00933"/>
    </source>
</evidence>
<dbReference type="EC" id="3.2.1.52" evidence="10"/>
<keyword evidence="3 10" id="KW-0132">Cell division</keyword>
<dbReference type="EMBL" id="CP054475">
    <property type="protein sequence ID" value="UXD87845.1"/>
    <property type="molecule type" value="Genomic_DNA"/>
</dbReference>
<dbReference type="PANTHER" id="PTHR30480:SF13">
    <property type="entry name" value="BETA-HEXOSAMINIDASE"/>
    <property type="match status" value="1"/>
</dbReference>
<comment type="catalytic activity">
    <reaction evidence="1 10">
        <text>Hydrolysis of terminal non-reducing N-acetyl-D-hexosamine residues in N-acetyl-beta-D-hexosaminides.</text>
        <dbReference type="EC" id="3.2.1.52"/>
    </reaction>
</comment>
<feature type="binding site" evidence="10">
    <location>
        <begin position="176"/>
        <end position="177"/>
    </location>
    <ligand>
        <name>substrate</name>
    </ligand>
</feature>
<feature type="active site" description="Nucleophile" evidence="10">
    <location>
        <position position="261"/>
    </location>
</feature>
<dbReference type="NCBIfam" id="NF003740">
    <property type="entry name" value="PRK05337.1"/>
    <property type="match status" value="1"/>
</dbReference>
<dbReference type="Proteomes" id="UP001065322">
    <property type="component" value="Chromosome"/>
</dbReference>
<feature type="domain" description="Glycoside hydrolase family 3 N-terminal" evidence="11">
    <location>
        <begin position="23"/>
        <end position="302"/>
    </location>
</feature>
<dbReference type="InterPro" id="IPR036962">
    <property type="entry name" value="Glyco_hydro_3_N_sf"/>
</dbReference>